<keyword evidence="4" id="KW-1003">Cell membrane</keyword>
<evidence type="ECO:0000256" key="6">
    <source>
        <dbReference type="ARBA" id="ARBA00022781"/>
    </source>
</evidence>
<evidence type="ECO:0000256" key="5">
    <source>
        <dbReference type="ARBA" id="ARBA00022692"/>
    </source>
</evidence>
<keyword evidence="9 13" id="KW-0472">Membrane</keyword>
<evidence type="ECO:0000256" key="4">
    <source>
        <dbReference type="ARBA" id="ARBA00022475"/>
    </source>
</evidence>
<keyword evidence="7 13" id="KW-1133">Transmembrane helix</keyword>
<evidence type="ECO:0000313" key="14">
    <source>
        <dbReference type="EMBL" id="TRY73432.1"/>
    </source>
</evidence>
<evidence type="ECO:0000313" key="15">
    <source>
        <dbReference type="Proteomes" id="UP000318571"/>
    </source>
</evidence>
<protein>
    <recommendedName>
        <fullName evidence="16">Otopetrin</fullName>
    </recommendedName>
</protein>
<keyword evidence="10" id="KW-0407">Ion channel</keyword>
<feature type="compositionally biased region" description="Basic and acidic residues" evidence="12">
    <location>
        <begin position="273"/>
        <end position="295"/>
    </location>
</feature>
<organism evidence="14 15">
    <name type="scientific">Tigriopus californicus</name>
    <name type="common">Marine copepod</name>
    <dbReference type="NCBI Taxonomy" id="6832"/>
    <lineage>
        <taxon>Eukaryota</taxon>
        <taxon>Metazoa</taxon>
        <taxon>Ecdysozoa</taxon>
        <taxon>Arthropoda</taxon>
        <taxon>Crustacea</taxon>
        <taxon>Multicrustacea</taxon>
        <taxon>Hexanauplia</taxon>
        <taxon>Copepoda</taxon>
        <taxon>Harpacticoida</taxon>
        <taxon>Harpacticidae</taxon>
        <taxon>Tigriopus</taxon>
    </lineage>
</organism>
<feature type="region of interest" description="Disordered" evidence="12">
    <location>
        <begin position="30"/>
        <end position="142"/>
    </location>
</feature>
<dbReference type="PANTHER" id="PTHR21522:SF62">
    <property type="entry name" value="OTOPETRIN-LIKE A, ISOFORM C"/>
    <property type="match status" value="1"/>
</dbReference>
<feature type="transmembrane region" description="Helical" evidence="13">
    <location>
        <begin position="1160"/>
        <end position="1181"/>
    </location>
</feature>
<feature type="transmembrane region" description="Helical" evidence="13">
    <location>
        <begin position="691"/>
        <end position="710"/>
    </location>
</feature>
<feature type="transmembrane region" description="Helical" evidence="13">
    <location>
        <begin position="1234"/>
        <end position="1256"/>
    </location>
</feature>
<feature type="compositionally biased region" description="Low complexity" evidence="12">
    <location>
        <begin position="30"/>
        <end position="41"/>
    </location>
</feature>
<evidence type="ECO:0000256" key="8">
    <source>
        <dbReference type="ARBA" id="ARBA00023065"/>
    </source>
</evidence>
<gene>
    <name evidence="14" type="ORF">TCAL_01516</name>
</gene>
<feature type="transmembrane region" description="Helical" evidence="13">
    <location>
        <begin position="730"/>
        <end position="748"/>
    </location>
</feature>
<feature type="region of interest" description="Disordered" evidence="12">
    <location>
        <begin position="223"/>
        <end position="430"/>
    </location>
</feature>
<dbReference type="EMBL" id="VCGU01000007">
    <property type="protein sequence ID" value="TRY73432.1"/>
    <property type="molecule type" value="Genomic_DNA"/>
</dbReference>
<feature type="transmembrane region" description="Helical" evidence="13">
    <location>
        <begin position="613"/>
        <end position="630"/>
    </location>
</feature>
<sequence>MKAWTRAQHQHERDVGLYHHHQAEADLISSYLSSQQQYHSQGGSGVGSSRTDHHTQATGVPYGVPIPPPLLPDDDESPLPPPRSSSSNQAHSSRSRGKRSRHSGTGSGSAHHHENPVSTGRTHKEIHYPKYDTYSDYPNSKYSRDQCQYTTKYGEDCHYTSKYPSGGKEPSCSYGNKTWPKLQCQDDPGQQYSQDDQNIQYMQELEENARLIQQQQQEQSLAAKYAQVSKKKQHHQQHQQQAQPQHDSARHYPDKHSYYPDQQLQSSYSAGRSNRDRSPDPRTLERERDRERAYHSQEQAQAAKAAQEVVQCTKTDPSDQDHRYLESTSAEAREKALSKQVTLATPKESGVASEGASKESKPSSAQVVSSETATTSVGGPSAAVTQSTPGPQPSSVGTTGTSTAMETFRPQGTGTTGRSAGGSAGGGGGEMHLQQEQIQYVDNDCCQVAVAPTGQMANEPAAHSDNQMAVATLKRSKMKPNTGTASQYNTLERNMAEVAERNRQSERQLQSAAATLERNARGRSYENSCDTCDAPLTPASLAGIDHRELEHRPLTRSVTRATMYDEPPEKTSLFIVCSGLYALLLIVICATFLTSEIATHSIPLHYFEGFFTYLYIASLLFLLYVFCYLLHEASCCGSGPPRPGTTIRNAYFHNLPRDALPDGSPIREKLATLRRPKKYKTSENDFSHGSFFLRVGGIAFGLGCMIYNGMELGNFFEIPWNSPCYQVLRGINPILQMVFTFSQMYFVFMNARLNIHKFKFVSRFGLSHVVATDICIWIRTLVKECNKDIAMYRSRHGHGVSEDFMVLGKIKTTTDLKASNGGGGGSGGEGYNSLRRKFGPDSFWVNGPYHAIMSAITPPDFSGDSPFSSLFGNGEISGPLDPTNMITRSPQTAQLIQAVQPAVEQLRRATASPFDNLVGVMSNGQGGGGGGVGLGGGSMGGPGGPGMNPRGMGMPYYGTPTDDPNAFSHGVIHLAHNFTCGRTDFMGEIITTTSPYLFPFVIEYSFIAAAVLFAMWKNIGRNPRFWGEEDDHISVASKKMTNYSKTDCIGASKGLFFGLLTLICGLICLILFFVLIDHNNSQVSQLAVFLADSSHCVILIVSILATLLGFLRVQKLKFHGEDQSMLSNILLFMSGAGIFAYSMFNVIAGGLGRHTDMKNILVFGTGAISVAQVLLQLLFITDAQRRRISTSSQNANKPGRQVVTFLLICNVTMWVIYTFEVKKVDHSPVQLEFFGFYAWTVIQKTCLPLCIFFRFYSTVILAEVWKNSYKAKLCD</sequence>
<feature type="compositionally biased region" description="Basic and acidic residues" evidence="12">
    <location>
        <begin position="247"/>
        <end position="258"/>
    </location>
</feature>
<name>A0A553P6X5_TIGCA</name>
<feature type="transmembrane region" description="Helical" evidence="13">
    <location>
        <begin position="1125"/>
        <end position="1148"/>
    </location>
</feature>
<keyword evidence="11" id="KW-0175">Coiled coil</keyword>
<feature type="transmembrane region" description="Helical" evidence="13">
    <location>
        <begin position="760"/>
        <end position="782"/>
    </location>
</feature>
<feature type="transmembrane region" description="Helical" evidence="13">
    <location>
        <begin position="1088"/>
        <end position="1113"/>
    </location>
</feature>
<evidence type="ECO:0000256" key="13">
    <source>
        <dbReference type="SAM" id="Phobius"/>
    </source>
</evidence>
<feature type="compositionally biased region" description="Polar residues" evidence="12">
    <location>
        <begin position="362"/>
        <end position="405"/>
    </location>
</feature>
<reference evidence="14 15" key="1">
    <citation type="journal article" date="2018" name="Nat. Ecol. Evol.">
        <title>Genomic signatures of mitonuclear coevolution across populations of Tigriopus californicus.</title>
        <authorList>
            <person name="Barreto F.S."/>
            <person name="Watson E.T."/>
            <person name="Lima T.G."/>
            <person name="Willett C.S."/>
            <person name="Edmands S."/>
            <person name="Li W."/>
            <person name="Burton R.S."/>
        </authorList>
    </citation>
    <scope>NUCLEOTIDE SEQUENCE [LARGE SCALE GENOMIC DNA]</scope>
    <source>
        <strain evidence="14 15">San Diego</strain>
    </source>
</reference>
<keyword evidence="8" id="KW-0406">Ion transport</keyword>
<keyword evidence="3" id="KW-0813">Transport</keyword>
<comment type="similarity">
    <text evidence="2">Belongs to the otopetrin family.</text>
</comment>
<evidence type="ECO:0000256" key="3">
    <source>
        <dbReference type="ARBA" id="ARBA00022448"/>
    </source>
</evidence>
<dbReference type="Proteomes" id="UP000318571">
    <property type="component" value="Chromosome 3"/>
</dbReference>
<evidence type="ECO:0000256" key="10">
    <source>
        <dbReference type="ARBA" id="ARBA00023303"/>
    </source>
</evidence>
<feature type="compositionally biased region" description="Polar residues" evidence="12">
    <location>
        <begin position="260"/>
        <end position="272"/>
    </location>
</feature>
<evidence type="ECO:0000256" key="7">
    <source>
        <dbReference type="ARBA" id="ARBA00022989"/>
    </source>
</evidence>
<feature type="compositionally biased region" description="Basic and acidic residues" evidence="12">
    <location>
        <begin position="316"/>
        <end position="337"/>
    </location>
</feature>
<evidence type="ECO:0000256" key="11">
    <source>
        <dbReference type="SAM" id="Coils"/>
    </source>
</evidence>
<keyword evidence="15" id="KW-1185">Reference proteome</keyword>
<evidence type="ECO:0000256" key="1">
    <source>
        <dbReference type="ARBA" id="ARBA00004651"/>
    </source>
</evidence>
<dbReference type="PANTHER" id="PTHR21522">
    <property type="entry name" value="PROTON CHANNEL OTOP"/>
    <property type="match status" value="1"/>
</dbReference>
<keyword evidence="6" id="KW-0375">Hydrogen ion transport</keyword>
<keyword evidence="5 13" id="KW-0812">Transmembrane</keyword>
<feature type="transmembrane region" description="Helical" evidence="13">
    <location>
        <begin position="996"/>
        <end position="1016"/>
    </location>
</feature>
<comment type="caution">
    <text evidence="14">The sequence shown here is derived from an EMBL/GenBank/DDBJ whole genome shotgun (WGS) entry which is preliminary data.</text>
</comment>
<feature type="transmembrane region" description="Helical" evidence="13">
    <location>
        <begin position="1055"/>
        <end position="1076"/>
    </location>
</feature>
<dbReference type="OMA" id="FCYLLHE"/>
<accession>A0A553P6X5</accession>
<feature type="compositionally biased region" description="Low complexity" evidence="12">
    <location>
        <begin position="297"/>
        <end position="311"/>
    </location>
</feature>
<dbReference type="GO" id="GO:0005886">
    <property type="term" value="C:plasma membrane"/>
    <property type="evidence" value="ECO:0007669"/>
    <property type="project" value="UniProtKB-SubCell"/>
</dbReference>
<feature type="compositionally biased region" description="Gly residues" evidence="12">
    <location>
        <begin position="419"/>
        <end position="430"/>
    </location>
</feature>
<dbReference type="InterPro" id="IPR004878">
    <property type="entry name" value="Otopetrin"/>
</dbReference>
<feature type="coiled-coil region" evidence="11">
    <location>
        <begin position="488"/>
        <end position="515"/>
    </location>
</feature>
<feature type="transmembrane region" description="Helical" evidence="13">
    <location>
        <begin position="573"/>
        <end position="593"/>
    </location>
</feature>
<dbReference type="GO" id="GO:0015252">
    <property type="term" value="F:proton channel activity"/>
    <property type="evidence" value="ECO:0007669"/>
    <property type="project" value="InterPro"/>
</dbReference>
<feature type="compositionally biased region" description="Basic residues" evidence="12">
    <location>
        <begin position="93"/>
        <end position="102"/>
    </location>
</feature>
<comment type="subcellular location">
    <subcellularLocation>
        <location evidence="1">Cell membrane</location>
        <topology evidence="1">Multi-pass membrane protein</topology>
    </subcellularLocation>
</comment>
<feature type="transmembrane region" description="Helical" evidence="13">
    <location>
        <begin position="1202"/>
        <end position="1219"/>
    </location>
</feature>
<dbReference type="Pfam" id="PF03189">
    <property type="entry name" value="Otopetrin"/>
    <property type="match status" value="1"/>
</dbReference>
<dbReference type="AlphaFoldDB" id="A0A553P6X5"/>
<evidence type="ECO:0000256" key="12">
    <source>
        <dbReference type="SAM" id="MobiDB-lite"/>
    </source>
</evidence>
<evidence type="ECO:0008006" key="16">
    <source>
        <dbReference type="Google" id="ProtNLM"/>
    </source>
</evidence>
<evidence type="ECO:0000256" key="2">
    <source>
        <dbReference type="ARBA" id="ARBA00006513"/>
    </source>
</evidence>
<evidence type="ECO:0000256" key="9">
    <source>
        <dbReference type="ARBA" id="ARBA00023136"/>
    </source>
</evidence>
<proteinExistence type="inferred from homology"/>